<dbReference type="PANTHER" id="PTHR28027">
    <property type="entry name" value="TRANSCRIPTIONAL REGULATOR MIT1"/>
    <property type="match status" value="1"/>
</dbReference>
<dbReference type="EMBL" id="KL197716">
    <property type="protein sequence ID" value="KDQ59130.1"/>
    <property type="molecule type" value="Genomic_DNA"/>
</dbReference>
<feature type="compositionally biased region" description="Polar residues" evidence="1">
    <location>
        <begin position="326"/>
        <end position="339"/>
    </location>
</feature>
<feature type="compositionally biased region" description="Basic and acidic residues" evidence="1">
    <location>
        <begin position="112"/>
        <end position="121"/>
    </location>
</feature>
<feature type="compositionally biased region" description="Polar residues" evidence="1">
    <location>
        <begin position="407"/>
        <end position="416"/>
    </location>
</feature>
<dbReference type="InterPro" id="IPR018608">
    <property type="entry name" value="Gti1/Pac2"/>
</dbReference>
<feature type="compositionally biased region" description="Basic and acidic residues" evidence="1">
    <location>
        <begin position="193"/>
        <end position="206"/>
    </location>
</feature>
<dbReference type="Proteomes" id="UP000027265">
    <property type="component" value="Unassembled WGS sequence"/>
</dbReference>
<proteinExistence type="predicted"/>
<feature type="compositionally biased region" description="Low complexity" evidence="1">
    <location>
        <begin position="356"/>
        <end position="384"/>
    </location>
</feature>
<evidence type="ECO:0000256" key="1">
    <source>
        <dbReference type="SAM" id="MobiDB-lite"/>
    </source>
</evidence>
<keyword evidence="3" id="KW-1185">Reference proteome</keyword>
<evidence type="ECO:0000313" key="3">
    <source>
        <dbReference type="Proteomes" id="UP000027265"/>
    </source>
</evidence>
<dbReference type="AlphaFoldDB" id="A0A067PZ04"/>
<dbReference type="Pfam" id="PF09729">
    <property type="entry name" value="Gti1_Pac2"/>
    <property type="match status" value="2"/>
</dbReference>
<dbReference type="GO" id="GO:0003677">
    <property type="term" value="F:DNA binding"/>
    <property type="evidence" value="ECO:0007669"/>
    <property type="project" value="TreeGrafter"/>
</dbReference>
<name>A0A067PZ04_9AGAM</name>
<sequence length="426" mass="46791">MFVTPSSDDVHPFSGFIETTADALRLVQAARQGVIPRITRRLNDFERRSMIRSGSVFVFNVEESGMKRWTEGLAWSPSRMSGNFLVYREVTERGSTRTGQRKPYGDASASDAGHHANDQDAYKPGGLIKKTITVNIDGTDYHLISYYTQEDISSGRLQRPLSRQDIMAMDRSFEADQLKSSRNPLKFTTGSDGKLRLLRDGHDPNDRRRRASDVRATSPTPSGWTPSREISVDTGAVPTPRAVPSWPYGTSGANVPTLPSVSSHSIASSSSSHRVSESPSSFPAQRHWMHRGSKGDLHAGSPHSPSESRHTSRSSHGAPDFAYQSYHLTPSPSTPSSGYHSPHTPYPPPNADGIYPSHHTSATSPTSPSSSSWSWSSSSNSSNNQLPYPIPTSHQHTQQVAPLAQYDGTSYQTSDQYAGFNGYQRR</sequence>
<feature type="compositionally biased region" description="Polar residues" evidence="1">
    <location>
        <begin position="215"/>
        <end position="225"/>
    </location>
</feature>
<feature type="compositionally biased region" description="Polar residues" evidence="1">
    <location>
        <begin position="180"/>
        <end position="191"/>
    </location>
</feature>
<feature type="region of interest" description="Disordered" evidence="1">
    <location>
        <begin position="177"/>
        <end position="238"/>
    </location>
</feature>
<dbReference type="PANTHER" id="PTHR28027:SF2">
    <property type="entry name" value="TRANSCRIPTIONAL REGULATOR MIT1"/>
    <property type="match status" value="1"/>
</dbReference>
<dbReference type="InParanoid" id="A0A067PZ04"/>
<protein>
    <submittedName>
        <fullName evidence="2">Uncharacterized protein</fullName>
    </submittedName>
</protein>
<feature type="region of interest" description="Disordered" evidence="1">
    <location>
        <begin position="259"/>
        <end position="426"/>
    </location>
</feature>
<organism evidence="2 3">
    <name type="scientific">Jaapia argillacea MUCL 33604</name>
    <dbReference type="NCBI Taxonomy" id="933084"/>
    <lineage>
        <taxon>Eukaryota</taxon>
        <taxon>Fungi</taxon>
        <taxon>Dikarya</taxon>
        <taxon>Basidiomycota</taxon>
        <taxon>Agaricomycotina</taxon>
        <taxon>Agaricomycetes</taxon>
        <taxon>Agaricomycetidae</taxon>
        <taxon>Jaapiales</taxon>
        <taxon>Jaapiaceae</taxon>
        <taxon>Jaapia</taxon>
    </lineage>
</organism>
<reference evidence="3" key="1">
    <citation type="journal article" date="2014" name="Proc. Natl. Acad. Sci. U.S.A.">
        <title>Extensive sampling of basidiomycete genomes demonstrates inadequacy of the white-rot/brown-rot paradigm for wood decay fungi.</title>
        <authorList>
            <person name="Riley R."/>
            <person name="Salamov A.A."/>
            <person name="Brown D.W."/>
            <person name="Nagy L.G."/>
            <person name="Floudas D."/>
            <person name="Held B.W."/>
            <person name="Levasseur A."/>
            <person name="Lombard V."/>
            <person name="Morin E."/>
            <person name="Otillar R."/>
            <person name="Lindquist E.A."/>
            <person name="Sun H."/>
            <person name="LaButti K.M."/>
            <person name="Schmutz J."/>
            <person name="Jabbour D."/>
            <person name="Luo H."/>
            <person name="Baker S.E."/>
            <person name="Pisabarro A.G."/>
            <person name="Walton J.D."/>
            <person name="Blanchette R.A."/>
            <person name="Henrissat B."/>
            <person name="Martin F."/>
            <person name="Cullen D."/>
            <person name="Hibbett D.S."/>
            <person name="Grigoriev I.V."/>
        </authorList>
    </citation>
    <scope>NUCLEOTIDE SEQUENCE [LARGE SCALE GENOMIC DNA]</scope>
    <source>
        <strain evidence="3">MUCL 33604</strain>
    </source>
</reference>
<dbReference type="OrthoDB" id="5572844at2759"/>
<dbReference type="HOGENOM" id="CLU_028895_5_0_1"/>
<feature type="compositionally biased region" description="Low complexity" evidence="1">
    <location>
        <begin position="259"/>
        <end position="281"/>
    </location>
</feature>
<gene>
    <name evidence="2" type="ORF">JAAARDRAFT_33862</name>
</gene>
<feature type="region of interest" description="Disordered" evidence="1">
    <location>
        <begin position="92"/>
        <end position="123"/>
    </location>
</feature>
<evidence type="ECO:0000313" key="2">
    <source>
        <dbReference type="EMBL" id="KDQ59130.1"/>
    </source>
</evidence>
<accession>A0A067PZ04</accession>